<dbReference type="AlphaFoldDB" id="A3TW61"/>
<dbReference type="STRING" id="252305.OB2597_11456"/>
<dbReference type="eggNOG" id="ENOG502ZYPI">
    <property type="taxonomic scope" value="Bacteria"/>
</dbReference>
<dbReference type="PANTHER" id="PTHR15887:SF1">
    <property type="entry name" value="TRANSMEMBRANE PROTEIN 69"/>
    <property type="match status" value="1"/>
</dbReference>
<sequence>MIRQIPRAPLLLGLAGLLPFVAGAIVSLGDTSPVGFLATADHPLVSLQNGPALLIAYGTVILSFMSGVLWGFATRSEMPLYYVLSVVPALWAFFNTGTELQQLLKLMVGFLLLGLIEQLYLRARLAPEWWQPLRTMLTIGVLVCLYCGTFAARVG</sequence>
<evidence type="ECO:0000313" key="3">
    <source>
        <dbReference type="Proteomes" id="UP000004318"/>
    </source>
</evidence>
<reference evidence="2 3" key="1">
    <citation type="journal article" date="2010" name="J. Bacteriol.">
        <title>Genome sequences of Oceanicola granulosus HTCC2516(T) and Oceanicola batsensis HTCC2597(TDelta).</title>
        <authorList>
            <person name="Thrash J.C."/>
            <person name="Cho J.C."/>
            <person name="Vergin K.L."/>
            <person name="Giovannoni S.J."/>
        </authorList>
    </citation>
    <scope>NUCLEOTIDE SEQUENCE [LARGE SCALE GENOMIC DNA]</scope>
    <source>
        <strain evidence="3">ATCC BAA-863 / DSM 15984 / KCTC 12145 / HTCC2597</strain>
    </source>
</reference>
<keyword evidence="3" id="KW-1185">Reference proteome</keyword>
<keyword evidence="1" id="KW-0812">Transmembrane</keyword>
<dbReference type="RefSeq" id="WP_009806510.1">
    <property type="nucleotide sequence ID" value="NZ_CH724131.1"/>
</dbReference>
<accession>A3TW61</accession>
<protein>
    <recommendedName>
        <fullName evidence="4">DUF3429 domain-containing protein</fullName>
    </recommendedName>
</protein>
<dbReference type="HOGENOM" id="CLU_045137_3_2_5"/>
<dbReference type="EMBL" id="AAMO01000003">
    <property type="protein sequence ID" value="EAQ03857.1"/>
    <property type="molecule type" value="Genomic_DNA"/>
</dbReference>
<evidence type="ECO:0008006" key="4">
    <source>
        <dbReference type="Google" id="ProtNLM"/>
    </source>
</evidence>
<feature type="transmembrane region" description="Helical" evidence="1">
    <location>
        <begin position="80"/>
        <end position="97"/>
    </location>
</feature>
<evidence type="ECO:0000256" key="1">
    <source>
        <dbReference type="SAM" id="Phobius"/>
    </source>
</evidence>
<comment type="caution">
    <text evidence="2">The sequence shown here is derived from an EMBL/GenBank/DDBJ whole genome shotgun (WGS) entry which is preliminary data.</text>
</comment>
<dbReference type="InterPro" id="IPR021836">
    <property type="entry name" value="DUF3429"/>
</dbReference>
<name>A3TW61_PSEBH</name>
<proteinExistence type="predicted"/>
<evidence type="ECO:0000313" key="2">
    <source>
        <dbReference type="EMBL" id="EAQ03857.1"/>
    </source>
</evidence>
<gene>
    <name evidence="2" type="ORF">OB2597_11456</name>
</gene>
<dbReference type="PANTHER" id="PTHR15887">
    <property type="entry name" value="TRANSMEMBRANE PROTEIN 69"/>
    <property type="match status" value="1"/>
</dbReference>
<organism evidence="2 3">
    <name type="scientific">Pseudooceanicola batsensis (strain ATCC BAA-863 / DSM 15984 / KCTC 12145 / HTCC2597)</name>
    <name type="common">Oceanicola batsensis</name>
    <dbReference type="NCBI Taxonomy" id="252305"/>
    <lineage>
        <taxon>Bacteria</taxon>
        <taxon>Pseudomonadati</taxon>
        <taxon>Pseudomonadota</taxon>
        <taxon>Alphaproteobacteria</taxon>
        <taxon>Rhodobacterales</taxon>
        <taxon>Paracoccaceae</taxon>
        <taxon>Pseudooceanicola</taxon>
    </lineage>
</organism>
<feature type="transmembrane region" description="Helical" evidence="1">
    <location>
        <begin position="133"/>
        <end position="152"/>
    </location>
</feature>
<dbReference type="Pfam" id="PF11911">
    <property type="entry name" value="DUF3429"/>
    <property type="match status" value="1"/>
</dbReference>
<dbReference type="Proteomes" id="UP000004318">
    <property type="component" value="Unassembled WGS sequence"/>
</dbReference>
<keyword evidence="1" id="KW-0472">Membrane</keyword>
<feature type="transmembrane region" description="Helical" evidence="1">
    <location>
        <begin position="53"/>
        <end position="73"/>
    </location>
</feature>
<keyword evidence="1" id="KW-1133">Transmembrane helix</keyword>